<evidence type="ECO:0000313" key="1">
    <source>
        <dbReference type="EMBL" id="CRH08078.1"/>
    </source>
</evidence>
<name>A0A1S7LN55_MAGMO</name>
<dbReference type="EMBL" id="LO017727">
    <property type="protein sequence ID" value="CRH08078.1"/>
    <property type="molecule type" value="Genomic_DNA"/>
</dbReference>
<dbReference type="AlphaFoldDB" id="A0A1S7LN55"/>
<dbReference type="SUPFAM" id="SSF53795">
    <property type="entry name" value="PEP carboxykinase-like"/>
    <property type="match status" value="1"/>
</dbReference>
<reference evidence="1" key="1">
    <citation type="submission" date="2015-04" db="EMBL/GenBank/DDBJ databases">
        <authorList>
            <person name="Syromyatnikov M.Y."/>
            <person name="Popov V.N."/>
        </authorList>
    </citation>
    <scope>NUCLEOTIDE SEQUENCE</scope>
    <source>
        <strain evidence="1">MO-1</strain>
    </source>
</reference>
<organism evidence="1">
    <name type="scientific">Magnetococcus massalia (strain MO-1)</name>
    <dbReference type="NCBI Taxonomy" id="451514"/>
    <lineage>
        <taxon>Bacteria</taxon>
        <taxon>Pseudomonadati</taxon>
        <taxon>Pseudomonadota</taxon>
        <taxon>Magnetococcia</taxon>
        <taxon>Magnetococcales</taxon>
        <taxon>Magnetococcaceae</taxon>
        <taxon>Magnetococcus</taxon>
    </lineage>
</organism>
<dbReference type="NCBIfam" id="TIGR04352">
    <property type="entry name" value="HprK_rel_A"/>
    <property type="match status" value="1"/>
</dbReference>
<accession>A0A1S7LN55</accession>
<proteinExistence type="predicted"/>
<dbReference type="InterPro" id="IPR027417">
    <property type="entry name" value="P-loop_NTPase"/>
</dbReference>
<dbReference type="InterPro" id="IPR027600">
    <property type="entry name" value="HprK-rel_A"/>
</dbReference>
<gene>
    <name evidence="1" type="ORF">MAGMO_3950</name>
</gene>
<sequence length="312" mass="34159">MRLRDLSAKQLEQRLRGDGLRWRTGPALFNLQSDVAQVGPWLQRFYGAAPVEQAGEHLTTCHVGVLRERGLRRWVRPQVRIWVDGPAPFIPFALDHTPPNLEWGLNFLISTRLLNFFILHAAALERDGGVLLMPGVPGSGKSTLAAALSQQGWRLLSDEFGIIAPHTKQAIPIPKSIALKNASIDALAALYPNAPMGPRFPNTRKGTVAHLPCGDEALEKMAQRAEVRWIIFPRFEQGQGMQLESVMPDRLFPRLAGGAFNYESLGAAAFQTVATLAESVPAYAMHYGDMAQALATIAQITTTAQITAGEQP</sequence>
<evidence type="ECO:0008006" key="2">
    <source>
        <dbReference type="Google" id="ProtNLM"/>
    </source>
</evidence>
<dbReference type="Gene3D" id="3.40.50.300">
    <property type="entry name" value="P-loop containing nucleotide triphosphate hydrolases"/>
    <property type="match status" value="1"/>
</dbReference>
<protein>
    <recommendedName>
        <fullName evidence="2">Hpr(Ser) kinase/phosphatase</fullName>
    </recommendedName>
</protein>